<dbReference type="InterPro" id="IPR038056">
    <property type="entry name" value="YjbR-like_sf"/>
</dbReference>
<dbReference type="InterPro" id="IPR058532">
    <property type="entry name" value="YjbR/MT2646/Rv2570-like"/>
</dbReference>
<protein>
    <recommendedName>
        <fullName evidence="3">MmcQ/YjbR family DNA-binding protein</fullName>
    </recommendedName>
</protein>
<dbReference type="Proteomes" id="UP000241085">
    <property type="component" value="Unassembled WGS sequence"/>
</dbReference>
<dbReference type="EMBL" id="PZPL01000002">
    <property type="protein sequence ID" value="PTL71388.1"/>
    <property type="molecule type" value="Genomic_DNA"/>
</dbReference>
<reference evidence="1 2" key="1">
    <citation type="submission" date="2018-03" db="EMBL/GenBank/DDBJ databases">
        <title>Bacteriophage NCPPB3778 and a type I-E CRISPR drive the evolution of the US Biological Select Agent, Rathayibacter toxicus.</title>
        <authorList>
            <person name="Davis E.W.II."/>
            <person name="Tabima J.F."/>
            <person name="Weisberg A.J."/>
            <person name="Dantas Lopes L."/>
            <person name="Wiseman M.S."/>
            <person name="Wiseman M.S."/>
            <person name="Pupko T."/>
            <person name="Belcher M.S."/>
            <person name="Sechler A.J."/>
            <person name="Tancos M.A."/>
            <person name="Schroeder B.K."/>
            <person name="Murray T.D."/>
            <person name="Luster D.G."/>
            <person name="Schneider W.L."/>
            <person name="Rogers E."/>
            <person name="Andreote F.D."/>
            <person name="Grunwald N.J."/>
            <person name="Putnam M.L."/>
            <person name="Chang J.H."/>
        </authorList>
    </citation>
    <scope>NUCLEOTIDE SEQUENCE [LARGE SCALE GENOMIC DNA]</scope>
    <source>
        <strain evidence="1 2">DSM 15933</strain>
    </source>
</reference>
<dbReference type="Pfam" id="PF04237">
    <property type="entry name" value="YjbR"/>
    <property type="match status" value="1"/>
</dbReference>
<evidence type="ECO:0000313" key="1">
    <source>
        <dbReference type="EMBL" id="PTL71388.1"/>
    </source>
</evidence>
<proteinExistence type="predicted"/>
<gene>
    <name evidence="1" type="ORF">C1I63_18770</name>
</gene>
<dbReference type="AlphaFoldDB" id="A0A2T4UPD8"/>
<evidence type="ECO:0000313" key="2">
    <source>
        <dbReference type="Proteomes" id="UP000241085"/>
    </source>
</evidence>
<dbReference type="Gene3D" id="3.90.1150.30">
    <property type="match status" value="1"/>
</dbReference>
<keyword evidence="2" id="KW-1185">Reference proteome</keyword>
<dbReference type="SUPFAM" id="SSF142906">
    <property type="entry name" value="YjbR-like"/>
    <property type="match status" value="1"/>
</dbReference>
<sequence>MSSENDVRRLALDLPGVEERSAYGTPAFYAGPKMFARLHEQTSVLVCWRVDLGEREALLQEDPDTYFTTVHYDGHPSVLVRLERVSPARLGELLRDAWEARAPERLRRAAPSE</sequence>
<comment type="caution">
    <text evidence="1">The sequence shown here is derived from an EMBL/GenBank/DDBJ whole genome shotgun (WGS) entry which is preliminary data.</text>
</comment>
<accession>A0A2T4UPD8</accession>
<name>A0A2T4UPD8_9MICO</name>
<organism evidence="1 2">
    <name type="scientific">Rathayibacter caricis DSM 15933</name>
    <dbReference type="NCBI Taxonomy" id="1328867"/>
    <lineage>
        <taxon>Bacteria</taxon>
        <taxon>Bacillati</taxon>
        <taxon>Actinomycetota</taxon>
        <taxon>Actinomycetes</taxon>
        <taxon>Micrococcales</taxon>
        <taxon>Microbacteriaceae</taxon>
        <taxon>Rathayibacter</taxon>
    </lineage>
</organism>
<evidence type="ECO:0008006" key="3">
    <source>
        <dbReference type="Google" id="ProtNLM"/>
    </source>
</evidence>